<evidence type="ECO:0008006" key="3">
    <source>
        <dbReference type="Google" id="ProtNLM"/>
    </source>
</evidence>
<comment type="caution">
    <text evidence="1">The sequence shown here is derived from an EMBL/GenBank/DDBJ whole genome shotgun (WGS) entry which is preliminary data.</text>
</comment>
<accession>A0A2T3N1B0</accession>
<sequence length="66" mass="7463">MKNKSPIKVGETYPTTNCGILTVIQYVNSKKIQVRFNNTGEERWTFSSCIRKGNVHAPSLPRVPVK</sequence>
<dbReference type="Proteomes" id="UP000240904">
    <property type="component" value="Unassembled WGS sequence"/>
</dbReference>
<name>A0A2T3N1B0_9GAMM</name>
<protein>
    <recommendedName>
        <fullName evidence="3">DUF4222 domain-containing protein</fullName>
    </recommendedName>
</protein>
<organism evidence="1 2">
    <name type="scientific">Photobacterium lipolyticum</name>
    <dbReference type="NCBI Taxonomy" id="266810"/>
    <lineage>
        <taxon>Bacteria</taxon>
        <taxon>Pseudomonadati</taxon>
        <taxon>Pseudomonadota</taxon>
        <taxon>Gammaproteobacteria</taxon>
        <taxon>Vibrionales</taxon>
        <taxon>Vibrionaceae</taxon>
        <taxon>Photobacterium</taxon>
    </lineage>
</organism>
<evidence type="ECO:0000313" key="1">
    <source>
        <dbReference type="EMBL" id="PSW06058.1"/>
    </source>
</evidence>
<dbReference type="AlphaFoldDB" id="A0A2T3N1B0"/>
<reference evidence="1 2" key="1">
    <citation type="submission" date="2018-03" db="EMBL/GenBank/DDBJ databases">
        <title>Whole genome sequencing of Histamine producing bacteria.</title>
        <authorList>
            <person name="Butler K."/>
        </authorList>
    </citation>
    <scope>NUCLEOTIDE SEQUENCE [LARGE SCALE GENOMIC DNA]</scope>
    <source>
        <strain evidence="1 2">DSM 16190</strain>
    </source>
</reference>
<gene>
    <name evidence="1" type="ORF">C9I89_05965</name>
</gene>
<dbReference type="EMBL" id="PYMC01000003">
    <property type="protein sequence ID" value="PSW06058.1"/>
    <property type="molecule type" value="Genomic_DNA"/>
</dbReference>
<proteinExistence type="predicted"/>
<evidence type="ECO:0000313" key="2">
    <source>
        <dbReference type="Proteomes" id="UP000240904"/>
    </source>
</evidence>
<keyword evidence="2" id="KW-1185">Reference proteome</keyword>